<dbReference type="RefSeq" id="WP_406826921.1">
    <property type="nucleotide sequence ID" value="NZ_CP157485.1"/>
</dbReference>
<protein>
    <submittedName>
        <fullName evidence="1">Uncharacterized protein</fullName>
    </submittedName>
</protein>
<gene>
    <name evidence="1" type="ORF">ABEG20_08360</name>
</gene>
<evidence type="ECO:0000313" key="1">
    <source>
        <dbReference type="EMBL" id="XBO49610.1"/>
    </source>
</evidence>
<dbReference type="AlphaFoldDB" id="A0AAU7KB22"/>
<organism evidence="1">
    <name type="scientific">Pedobacter sp. KACC 23697</name>
    <dbReference type="NCBI Taxonomy" id="3149230"/>
    <lineage>
        <taxon>Bacteria</taxon>
        <taxon>Pseudomonadati</taxon>
        <taxon>Bacteroidota</taxon>
        <taxon>Sphingobacteriia</taxon>
        <taxon>Sphingobacteriales</taxon>
        <taxon>Sphingobacteriaceae</taxon>
        <taxon>Pedobacter</taxon>
    </lineage>
</organism>
<accession>A0AAU7KB22</accession>
<proteinExistence type="predicted"/>
<name>A0AAU7KB22_9SPHI</name>
<reference evidence="1" key="1">
    <citation type="submission" date="2024-05" db="EMBL/GenBank/DDBJ databases">
        <authorList>
            <person name="Kim S."/>
            <person name="Heo J."/>
            <person name="Choi H."/>
            <person name="Choi Y."/>
            <person name="Kwon S.-W."/>
            <person name="Kim Y."/>
        </authorList>
    </citation>
    <scope>NUCLEOTIDE SEQUENCE</scope>
    <source>
        <strain evidence="1">KACC 23697</strain>
    </source>
</reference>
<dbReference type="EMBL" id="CP157485">
    <property type="protein sequence ID" value="XBO49610.1"/>
    <property type="molecule type" value="Genomic_DNA"/>
</dbReference>
<sequence length="42" mass="4552">MKTLNLLSLSEPIAELKTVKQVSVSITSCHMHAMAGMCCCIQ</sequence>